<reference evidence="1" key="2">
    <citation type="journal article" date="2023" name="ISME Commun">
        <title>Characterization of a bloom-associated alphaproteobacterial lineage, 'Candidatus Phycosocius': insights into freshwater algal-bacterial interactions.</title>
        <authorList>
            <person name="Tanabe Y."/>
            <person name="Yamaguchi H."/>
            <person name="Yoshida M."/>
            <person name="Kai A."/>
            <person name="Okazaki Y."/>
        </authorList>
    </citation>
    <scope>NUCLEOTIDE SEQUENCE</scope>
    <source>
        <strain evidence="1">BOTRYCO-1</strain>
    </source>
</reference>
<evidence type="ECO:0000313" key="1">
    <source>
        <dbReference type="EMBL" id="GIU67007.1"/>
    </source>
</evidence>
<proteinExistence type="predicted"/>
<name>A0ABQ4PVF3_9PROT</name>
<sequence length="108" mass="11954">MQSLGPHIVRHQFPDGAIEETPVRFNFLGPRETSISEGVTIIEETGEVIIELPDGEHRTFISAQNTFALVGWAIRLTEALFIGWSKEDGGKTYRLLPGDVKGPGDMFI</sequence>
<gene>
    <name evidence="1" type="ORF">PsB1_1161</name>
</gene>
<reference evidence="1" key="1">
    <citation type="submission" date="2021-05" db="EMBL/GenBank/DDBJ databases">
        <authorList>
            <person name="Tanabe Y."/>
        </authorList>
    </citation>
    <scope>NUCLEOTIDE SEQUENCE</scope>
    <source>
        <strain evidence="1">BOTRYCO-1</strain>
    </source>
</reference>
<dbReference type="EMBL" id="BPFZ01000006">
    <property type="protein sequence ID" value="GIU67007.1"/>
    <property type="molecule type" value="Genomic_DNA"/>
</dbReference>
<evidence type="ECO:0000313" key="2">
    <source>
        <dbReference type="Proteomes" id="UP001161064"/>
    </source>
</evidence>
<dbReference type="Proteomes" id="UP001161064">
    <property type="component" value="Unassembled WGS sequence"/>
</dbReference>
<protein>
    <submittedName>
        <fullName evidence="1">Uncharacterized protein</fullName>
    </submittedName>
</protein>
<organism evidence="1 2">
    <name type="scientific">Candidatus Phycosocius spiralis</name>
    <dbReference type="NCBI Taxonomy" id="2815099"/>
    <lineage>
        <taxon>Bacteria</taxon>
        <taxon>Pseudomonadati</taxon>
        <taxon>Pseudomonadota</taxon>
        <taxon>Alphaproteobacteria</taxon>
        <taxon>Caulobacterales</taxon>
        <taxon>Caulobacterales incertae sedis</taxon>
        <taxon>Candidatus Phycosocius</taxon>
    </lineage>
</organism>
<keyword evidence="2" id="KW-1185">Reference proteome</keyword>
<dbReference type="RefSeq" id="WP_284359722.1">
    <property type="nucleotide sequence ID" value="NZ_BPFZ01000006.1"/>
</dbReference>
<accession>A0ABQ4PVF3</accession>
<comment type="caution">
    <text evidence="1">The sequence shown here is derived from an EMBL/GenBank/DDBJ whole genome shotgun (WGS) entry which is preliminary data.</text>
</comment>